<dbReference type="EMBL" id="DS268587">
    <property type="protein sequence ID" value="EFO92063.1"/>
    <property type="molecule type" value="Genomic_DNA"/>
</dbReference>
<keyword evidence="2" id="KW-0812">Transmembrane</keyword>
<dbReference type="eggNOG" id="KOG3098">
    <property type="taxonomic scope" value="Eukaryota"/>
</dbReference>
<evidence type="ECO:0000256" key="3">
    <source>
        <dbReference type="ARBA" id="ARBA00022989"/>
    </source>
</evidence>
<dbReference type="OrthoDB" id="5856773at2759"/>
<dbReference type="InterPro" id="IPR010291">
    <property type="entry name" value="Ion_channel_UNC-93"/>
</dbReference>
<comment type="subcellular location">
    <subcellularLocation>
        <location evidence="1">Membrane</location>
        <topology evidence="1">Multi-pass membrane protein</topology>
    </subcellularLocation>
</comment>
<dbReference type="AlphaFoldDB" id="E3NBN6"/>
<evidence type="ECO:0000256" key="1">
    <source>
        <dbReference type="ARBA" id="ARBA00004141"/>
    </source>
</evidence>
<proteinExistence type="predicted"/>
<sequence>MYAHLENEWSLIVAIFFLGSVTEVFLIRTVAGRWERRVLQLRIIVWTRAMFIRPMIKRLHKYKLIVPMAIHCISMAIVMILVYCSVPNEATQKPTSNMNVLITPSRYLSIMIEFLLGFADFTITMTRSVICQIAVPEYRAEMFSLTRIYKVCFSWEHKKDKGL</sequence>
<dbReference type="InterPro" id="IPR051617">
    <property type="entry name" value="UNC-93-like_regulator"/>
</dbReference>
<keyword evidence="3" id="KW-1133">Transmembrane helix</keyword>
<accession>E3NBN6</accession>
<dbReference type="PANTHER" id="PTHR23294:SF12">
    <property type="entry name" value="ADP,ATP CARRIER PROTEIN"/>
    <property type="match status" value="1"/>
</dbReference>
<evidence type="ECO:0000256" key="4">
    <source>
        <dbReference type="ARBA" id="ARBA00023136"/>
    </source>
</evidence>
<protein>
    <submittedName>
        <fullName evidence="5">Uncharacterized protein</fullName>
    </submittedName>
</protein>
<dbReference type="GO" id="GO:0016020">
    <property type="term" value="C:membrane"/>
    <property type="evidence" value="ECO:0007669"/>
    <property type="project" value="UniProtKB-SubCell"/>
</dbReference>
<dbReference type="STRING" id="31234.E3NBN6"/>
<keyword evidence="6" id="KW-1185">Reference proteome</keyword>
<evidence type="ECO:0000256" key="2">
    <source>
        <dbReference type="ARBA" id="ARBA00022692"/>
    </source>
</evidence>
<dbReference type="PANTHER" id="PTHR23294">
    <property type="entry name" value="ET TRANSLATION PRODUCT-RELATED"/>
    <property type="match status" value="1"/>
</dbReference>
<keyword evidence="4" id="KW-0472">Membrane</keyword>
<evidence type="ECO:0000313" key="6">
    <source>
        <dbReference type="Proteomes" id="UP000008281"/>
    </source>
</evidence>
<reference evidence="5" key="1">
    <citation type="submission" date="2007-07" db="EMBL/GenBank/DDBJ databases">
        <title>PCAP assembly of the Caenorhabditis remanei genome.</title>
        <authorList>
            <consortium name="The Caenorhabditis remanei Sequencing Consortium"/>
            <person name="Wilson R.K."/>
        </authorList>
    </citation>
    <scope>NUCLEOTIDE SEQUENCE [LARGE SCALE GENOMIC DNA]</scope>
    <source>
        <strain evidence="5">PB4641</strain>
    </source>
</reference>
<dbReference type="HOGENOM" id="CLU_1628580_0_0_1"/>
<gene>
    <name evidence="5" type="ORF">CRE_13092</name>
</gene>
<dbReference type="Pfam" id="PF05978">
    <property type="entry name" value="UNC-93"/>
    <property type="match status" value="1"/>
</dbReference>
<dbReference type="Proteomes" id="UP000008281">
    <property type="component" value="Unassembled WGS sequence"/>
</dbReference>
<evidence type="ECO:0000313" key="5">
    <source>
        <dbReference type="EMBL" id="EFO92063.1"/>
    </source>
</evidence>
<name>E3NBN6_CAERE</name>
<organism evidence="6">
    <name type="scientific">Caenorhabditis remanei</name>
    <name type="common">Caenorhabditis vulgaris</name>
    <dbReference type="NCBI Taxonomy" id="31234"/>
    <lineage>
        <taxon>Eukaryota</taxon>
        <taxon>Metazoa</taxon>
        <taxon>Ecdysozoa</taxon>
        <taxon>Nematoda</taxon>
        <taxon>Chromadorea</taxon>
        <taxon>Rhabditida</taxon>
        <taxon>Rhabditina</taxon>
        <taxon>Rhabditomorpha</taxon>
        <taxon>Rhabditoidea</taxon>
        <taxon>Rhabditidae</taxon>
        <taxon>Peloderinae</taxon>
        <taxon>Caenorhabditis</taxon>
    </lineage>
</organism>